<proteinExistence type="predicted"/>
<sequence length="289" mass="32721">MGSEAALAEWTSKPCIMGIDEAGRGPVLGLFLLLDPMVYGCLYCAHSYQKTLSTLNFADSKTLKEEKREELFEDLKANKSIGWAVDVIDPRELSAKMLNKNKINLNEISHDSAIGLITRVLNMGVLLTEVYLDTVGDAEKYRVKLLIVYIQLLVDASIVAKVTRDRALREWTFEETAENMHRNFGSGYPGDPETKAWLEDHKHNIFGFPSLVRFSWGTCTNHYKDIVEVLWESDKMDEDGSSSSRGKRQLKLSNVGFTSSKRRSEEIESSGKGRCKFLEARKLEQLSHF</sequence>
<gene>
    <name evidence="1" type="ORF">OWV82_008386</name>
</gene>
<evidence type="ECO:0000313" key="1">
    <source>
        <dbReference type="EMBL" id="KAJ4720580.1"/>
    </source>
</evidence>
<reference evidence="1 2" key="1">
    <citation type="journal article" date="2023" name="Science">
        <title>Complex scaffold remodeling in plant triterpene biosynthesis.</title>
        <authorList>
            <person name="De La Pena R."/>
            <person name="Hodgson H."/>
            <person name="Liu J.C."/>
            <person name="Stephenson M.J."/>
            <person name="Martin A.C."/>
            <person name="Owen C."/>
            <person name="Harkess A."/>
            <person name="Leebens-Mack J."/>
            <person name="Jimenez L.E."/>
            <person name="Osbourn A."/>
            <person name="Sattely E.S."/>
        </authorList>
    </citation>
    <scope>NUCLEOTIDE SEQUENCE [LARGE SCALE GENOMIC DNA]</scope>
    <source>
        <strain evidence="2">cv. JPN11</strain>
        <tissue evidence="1">Leaf</tissue>
    </source>
</reference>
<name>A0ACC1Y9Y8_MELAZ</name>
<dbReference type="Proteomes" id="UP001164539">
    <property type="component" value="Chromosome 4"/>
</dbReference>
<evidence type="ECO:0000313" key="2">
    <source>
        <dbReference type="Proteomes" id="UP001164539"/>
    </source>
</evidence>
<protein>
    <submittedName>
        <fullName evidence="1">Ribonuclease</fullName>
    </submittedName>
</protein>
<dbReference type="EMBL" id="CM051397">
    <property type="protein sequence ID" value="KAJ4720580.1"/>
    <property type="molecule type" value="Genomic_DNA"/>
</dbReference>
<comment type="caution">
    <text evidence="1">The sequence shown here is derived from an EMBL/GenBank/DDBJ whole genome shotgun (WGS) entry which is preliminary data.</text>
</comment>
<organism evidence="1 2">
    <name type="scientific">Melia azedarach</name>
    <name type="common">Chinaberry tree</name>
    <dbReference type="NCBI Taxonomy" id="155640"/>
    <lineage>
        <taxon>Eukaryota</taxon>
        <taxon>Viridiplantae</taxon>
        <taxon>Streptophyta</taxon>
        <taxon>Embryophyta</taxon>
        <taxon>Tracheophyta</taxon>
        <taxon>Spermatophyta</taxon>
        <taxon>Magnoliopsida</taxon>
        <taxon>eudicotyledons</taxon>
        <taxon>Gunneridae</taxon>
        <taxon>Pentapetalae</taxon>
        <taxon>rosids</taxon>
        <taxon>malvids</taxon>
        <taxon>Sapindales</taxon>
        <taxon>Meliaceae</taxon>
        <taxon>Melia</taxon>
    </lineage>
</organism>
<accession>A0ACC1Y9Y8</accession>
<keyword evidence="2" id="KW-1185">Reference proteome</keyword>